<protein>
    <submittedName>
        <fullName evidence="2">SnoaL-like protein</fullName>
    </submittedName>
</protein>
<evidence type="ECO:0000313" key="3">
    <source>
        <dbReference type="Proteomes" id="UP000237983"/>
    </source>
</evidence>
<evidence type="ECO:0000259" key="1">
    <source>
        <dbReference type="Pfam" id="PF12680"/>
    </source>
</evidence>
<dbReference type="EMBL" id="PVTL01000002">
    <property type="protein sequence ID" value="PRY69683.1"/>
    <property type="molecule type" value="Genomic_DNA"/>
</dbReference>
<reference evidence="2 3" key="1">
    <citation type="submission" date="2018-03" db="EMBL/GenBank/DDBJ databases">
        <title>Genomic Encyclopedia of Type Strains, Phase III (KMG-III): the genomes of soil and plant-associated and newly described type strains.</title>
        <authorList>
            <person name="Whitman W."/>
        </authorList>
    </citation>
    <scope>NUCLEOTIDE SEQUENCE [LARGE SCALE GENOMIC DNA]</scope>
    <source>
        <strain evidence="2 3">CGMCC 1.12484</strain>
    </source>
</reference>
<dbReference type="AlphaFoldDB" id="A0A2T0VHY5"/>
<comment type="caution">
    <text evidence="2">The sequence shown here is derived from an EMBL/GenBank/DDBJ whole genome shotgun (WGS) entry which is preliminary data.</text>
</comment>
<keyword evidence="3" id="KW-1185">Reference proteome</keyword>
<evidence type="ECO:0000313" key="2">
    <source>
        <dbReference type="EMBL" id="PRY69683.1"/>
    </source>
</evidence>
<dbReference type="RefSeq" id="WP_106210650.1">
    <property type="nucleotide sequence ID" value="NZ_PVTL01000002.1"/>
</dbReference>
<accession>A0A2T0VHY5</accession>
<dbReference type="OrthoDB" id="8526151at2"/>
<feature type="domain" description="SnoaL-like" evidence="1">
    <location>
        <begin position="11"/>
        <end position="108"/>
    </location>
</feature>
<dbReference type="Proteomes" id="UP000237983">
    <property type="component" value="Unassembled WGS sequence"/>
</dbReference>
<dbReference type="InterPro" id="IPR032710">
    <property type="entry name" value="NTF2-like_dom_sf"/>
</dbReference>
<dbReference type="Pfam" id="PF12680">
    <property type="entry name" value="SnoaL_2"/>
    <property type="match status" value="1"/>
</dbReference>
<proteinExistence type="predicted"/>
<gene>
    <name evidence="2" type="ORF">B0I08_102360</name>
</gene>
<sequence>MTDTLSTWIDGYRRAWESNDPDDIRALFTEDAEYRTEPYGEPWRGHGEIVSGWLEARDEPGEAEFEWKSVVSTAELGIAEGVTDYVDRGTTYSNLWVVRFAPDGRATEFTEWWMDQDSE</sequence>
<name>A0A2T0VHY5_9MICO</name>
<dbReference type="InterPro" id="IPR037401">
    <property type="entry name" value="SnoaL-like"/>
</dbReference>
<organism evidence="2 3">
    <name type="scientific">Glaciihabitans tibetensis</name>
    <dbReference type="NCBI Taxonomy" id="1266600"/>
    <lineage>
        <taxon>Bacteria</taxon>
        <taxon>Bacillati</taxon>
        <taxon>Actinomycetota</taxon>
        <taxon>Actinomycetes</taxon>
        <taxon>Micrococcales</taxon>
        <taxon>Microbacteriaceae</taxon>
        <taxon>Glaciihabitans</taxon>
    </lineage>
</organism>
<dbReference type="SUPFAM" id="SSF54427">
    <property type="entry name" value="NTF2-like"/>
    <property type="match status" value="1"/>
</dbReference>
<dbReference type="Gene3D" id="3.10.450.50">
    <property type="match status" value="1"/>
</dbReference>